<gene>
    <name evidence="3" type="ORF">QQF64_033496</name>
</gene>
<reference evidence="3 4" key="1">
    <citation type="submission" date="2023-09" db="EMBL/GenBank/DDBJ databases">
        <authorList>
            <person name="Wang M."/>
        </authorList>
    </citation>
    <scope>NUCLEOTIDE SEQUENCE [LARGE SCALE GENOMIC DNA]</scope>
    <source>
        <strain evidence="3">GT-2023</strain>
        <tissue evidence="3">Liver</tissue>
    </source>
</reference>
<protein>
    <submittedName>
        <fullName evidence="3">Uncharacterized protein</fullName>
    </submittedName>
</protein>
<dbReference type="InterPro" id="IPR043183">
    <property type="entry name" value="DNJB2/6-like"/>
</dbReference>
<accession>A0ABR3MU13</accession>
<keyword evidence="2" id="KW-0472">Membrane</keyword>
<name>A0ABR3MU13_9TELE</name>
<proteinExistence type="predicted"/>
<evidence type="ECO:0000256" key="2">
    <source>
        <dbReference type="SAM" id="Phobius"/>
    </source>
</evidence>
<keyword evidence="4" id="KW-1185">Reference proteome</keyword>
<evidence type="ECO:0000313" key="4">
    <source>
        <dbReference type="Proteomes" id="UP001558613"/>
    </source>
</evidence>
<sequence>MPDEDKPPDFGQQQIDLPEDHSLPFTEARLLLAGYTSKKADFTSFSSSVGGMGSMGGANFKSVSTSTRIVNGKRITTKKVRLPGLHRLTCGCDPLLPPEVKRSPVLCSLFLLLCLYLCLAHLLLRACSKFYLGKRNPRQHYIKVKNVCAMYVRLKNLAPAKCFHRMESFRSCSKSILTCESE</sequence>
<keyword evidence="2" id="KW-1133">Transmembrane helix</keyword>
<organism evidence="3 4">
    <name type="scientific">Cirrhinus molitorella</name>
    <name type="common">mud carp</name>
    <dbReference type="NCBI Taxonomy" id="172907"/>
    <lineage>
        <taxon>Eukaryota</taxon>
        <taxon>Metazoa</taxon>
        <taxon>Chordata</taxon>
        <taxon>Craniata</taxon>
        <taxon>Vertebrata</taxon>
        <taxon>Euteleostomi</taxon>
        <taxon>Actinopterygii</taxon>
        <taxon>Neopterygii</taxon>
        <taxon>Teleostei</taxon>
        <taxon>Ostariophysi</taxon>
        <taxon>Cypriniformes</taxon>
        <taxon>Cyprinidae</taxon>
        <taxon>Labeoninae</taxon>
        <taxon>Labeonini</taxon>
        <taxon>Cirrhinus</taxon>
    </lineage>
</organism>
<dbReference type="PANTHER" id="PTHR45168">
    <property type="entry name" value="DNAJ HOMOLOG SUBFAMILY B MEMBER 2"/>
    <property type="match status" value="1"/>
</dbReference>
<keyword evidence="1" id="KW-0143">Chaperone</keyword>
<dbReference type="PANTHER" id="PTHR45168:SF3">
    <property type="entry name" value="DNAJ HEAT SHOCK PROTEIN FAMILY (HSP40) MEMBER B2"/>
    <property type="match status" value="1"/>
</dbReference>
<keyword evidence="2" id="KW-0812">Transmembrane</keyword>
<dbReference type="Proteomes" id="UP001558613">
    <property type="component" value="Unassembled WGS sequence"/>
</dbReference>
<dbReference type="EMBL" id="JAYMGO010000009">
    <property type="protein sequence ID" value="KAL1268133.1"/>
    <property type="molecule type" value="Genomic_DNA"/>
</dbReference>
<feature type="transmembrane region" description="Helical" evidence="2">
    <location>
        <begin position="103"/>
        <end position="124"/>
    </location>
</feature>
<comment type="caution">
    <text evidence="3">The sequence shown here is derived from an EMBL/GenBank/DDBJ whole genome shotgun (WGS) entry which is preliminary data.</text>
</comment>
<evidence type="ECO:0000256" key="1">
    <source>
        <dbReference type="ARBA" id="ARBA00023186"/>
    </source>
</evidence>
<evidence type="ECO:0000313" key="3">
    <source>
        <dbReference type="EMBL" id="KAL1268133.1"/>
    </source>
</evidence>